<organism evidence="2 3">
    <name type="scientific">Halalkalibacter kiskunsagensis</name>
    <dbReference type="NCBI Taxonomy" id="1548599"/>
    <lineage>
        <taxon>Bacteria</taxon>
        <taxon>Bacillati</taxon>
        <taxon>Bacillota</taxon>
        <taxon>Bacilli</taxon>
        <taxon>Bacillales</taxon>
        <taxon>Bacillaceae</taxon>
        <taxon>Halalkalibacter</taxon>
    </lineage>
</organism>
<protein>
    <submittedName>
        <fullName evidence="2">Nitrilase-related carbon-nitrogen hydrolase</fullName>
    </submittedName>
</protein>
<evidence type="ECO:0000313" key="3">
    <source>
        <dbReference type="Proteomes" id="UP001589838"/>
    </source>
</evidence>
<evidence type="ECO:0000259" key="1">
    <source>
        <dbReference type="PROSITE" id="PS50263"/>
    </source>
</evidence>
<dbReference type="SUPFAM" id="SSF56317">
    <property type="entry name" value="Carbon-nitrogen hydrolase"/>
    <property type="match status" value="1"/>
</dbReference>
<dbReference type="PROSITE" id="PS50263">
    <property type="entry name" value="CN_HYDROLASE"/>
    <property type="match status" value="1"/>
</dbReference>
<dbReference type="GO" id="GO:0016787">
    <property type="term" value="F:hydrolase activity"/>
    <property type="evidence" value="ECO:0007669"/>
    <property type="project" value="UniProtKB-KW"/>
</dbReference>
<dbReference type="InterPro" id="IPR036526">
    <property type="entry name" value="C-N_Hydrolase_sf"/>
</dbReference>
<comment type="caution">
    <text evidence="2">The sequence shown here is derived from an EMBL/GenBank/DDBJ whole genome shotgun (WGS) entry which is preliminary data.</text>
</comment>
<dbReference type="InterPro" id="IPR039703">
    <property type="entry name" value="Nta1"/>
</dbReference>
<reference evidence="2 3" key="1">
    <citation type="submission" date="2024-09" db="EMBL/GenBank/DDBJ databases">
        <authorList>
            <person name="Sun Q."/>
            <person name="Mori K."/>
        </authorList>
    </citation>
    <scope>NUCLEOTIDE SEQUENCE [LARGE SCALE GENOMIC DNA]</scope>
    <source>
        <strain evidence="2 3">NCAIM B.02610</strain>
    </source>
</reference>
<dbReference type="EMBL" id="JBHLUX010000010">
    <property type="protein sequence ID" value="MFC0469785.1"/>
    <property type="molecule type" value="Genomic_DNA"/>
</dbReference>
<feature type="domain" description="CN hydrolase" evidence="1">
    <location>
        <begin position="8"/>
        <end position="87"/>
    </location>
</feature>
<dbReference type="Gene3D" id="3.60.110.10">
    <property type="entry name" value="Carbon-nitrogen hydrolase"/>
    <property type="match status" value="1"/>
</dbReference>
<dbReference type="PANTHER" id="PTHR11750">
    <property type="entry name" value="PROTEIN N-TERMINAL AMIDASE"/>
    <property type="match status" value="1"/>
</dbReference>
<dbReference type="Pfam" id="PF00795">
    <property type="entry name" value="CN_hydrolase"/>
    <property type="match status" value="1"/>
</dbReference>
<sequence length="87" mass="9599">MNEEKKAFKVACIQFNPVLNKRNTNIESLLKVVEEAACHGAKLIVTPEMATTGYYYKDREAISPFVDEIPGLTTSRFGCGVGNQTNS</sequence>
<dbReference type="PANTHER" id="PTHR11750:SF26">
    <property type="entry name" value="PROTEIN N-TERMINAL AMIDASE"/>
    <property type="match status" value="1"/>
</dbReference>
<dbReference type="Proteomes" id="UP001589838">
    <property type="component" value="Unassembled WGS sequence"/>
</dbReference>
<accession>A0ABV6K8Z1</accession>
<evidence type="ECO:0000313" key="2">
    <source>
        <dbReference type="EMBL" id="MFC0469785.1"/>
    </source>
</evidence>
<keyword evidence="2" id="KW-0378">Hydrolase</keyword>
<dbReference type="RefSeq" id="WP_335964135.1">
    <property type="nucleotide sequence ID" value="NZ_JAXBLX010000086.1"/>
</dbReference>
<proteinExistence type="predicted"/>
<gene>
    <name evidence="2" type="ORF">ACFFHM_04365</name>
</gene>
<dbReference type="InterPro" id="IPR003010">
    <property type="entry name" value="C-N_Hydrolase"/>
</dbReference>
<name>A0ABV6K8Z1_9BACI</name>
<keyword evidence="3" id="KW-1185">Reference proteome</keyword>